<dbReference type="Gene3D" id="3.10.100.10">
    <property type="entry name" value="Mannose-Binding Protein A, subunit A"/>
    <property type="match status" value="1"/>
</dbReference>
<organism evidence="4 5">
    <name type="scientific">Gekko japonicus</name>
    <name type="common">Schlegel's Japanese gecko</name>
    <dbReference type="NCBI Taxonomy" id="146911"/>
    <lineage>
        <taxon>Eukaryota</taxon>
        <taxon>Metazoa</taxon>
        <taxon>Chordata</taxon>
        <taxon>Craniata</taxon>
        <taxon>Vertebrata</taxon>
        <taxon>Euteleostomi</taxon>
        <taxon>Lepidosauria</taxon>
        <taxon>Squamata</taxon>
        <taxon>Bifurcata</taxon>
        <taxon>Gekkota</taxon>
        <taxon>Gekkonidae</taxon>
        <taxon>Gekkoninae</taxon>
        <taxon>Gekko</taxon>
    </lineage>
</organism>
<gene>
    <name evidence="5" type="primary">LOC107119375</name>
</gene>
<name>A0ABM1KUD7_GEKJA</name>
<feature type="signal peptide" evidence="2">
    <location>
        <begin position="1"/>
        <end position="37"/>
    </location>
</feature>
<feature type="domain" description="C-type lectin" evidence="3">
    <location>
        <begin position="57"/>
        <end position="158"/>
    </location>
</feature>
<dbReference type="Proteomes" id="UP000694871">
    <property type="component" value="Unplaced"/>
</dbReference>
<accession>A0ABM1KUD7</accession>
<keyword evidence="2" id="KW-0732">Signal</keyword>
<dbReference type="SUPFAM" id="SSF56436">
    <property type="entry name" value="C-type lectin-like"/>
    <property type="match status" value="1"/>
</dbReference>
<dbReference type="InterPro" id="IPR016187">
    <property type="entry name" value="CTDL_fold"/>
</dbReference>
<dbReference type="RefSeq" id="XP_015277324.1">
    <property type="nucleotide sequence ID" value="XM_015421838.1"/>
</dbReference>
<dbReference type="InterPro" id="IPR001304">
    <property type="entry name" value="C-type_lectin-like"/>
</dbReference>
<reference evidence="5" key="1">
    <citation type="submission" date="2025-08" db="UniProtKB">
        <authorList>
            <consortium name="RefSeq"/>
        </authorList>
    </citation>
    <scope>IDENTIFICATION</scope>
</reference>
<dbReference type="PROSITE" id="PS50041">
    <property type="entry name" value="C_TYPE_LECTIN_2"/>
    <property type="match status" value="1"/>
</dbReference>
<dbReference type="SMART" id="SM00034">
    <property type="entry name" value="CLECT"/>
    <property type="match status" value="1"/>
</dbReference>
<evidence type="ECO:0000313" key="5">
    <source>
        <dbReference type="RefSeq" id="XP_015277324.1"/>
    </source>
</evidence>
<evidence type="ECO:0000256" key="2">
    <source>
        <dbReference type="SAM" id="SignalP"/>
    </source>
</evidence>
<protein>
    <submittedName>
        <fullName evidence="5">Lithostathine-1-alpha-like</fullName>
    </submittedName>
</protein>
<evidence type="ECO:0000313" key="4">
    <source>
        <dbReference type="Proteomes" id="UP000694871"/>
    </source>
</evidence>
<dbReference type="Pfam" id="PF00059">
    <property type="entry name" value="Lectin_C"/>
    <property type="match status" value="1"/>
</dbReference>
<dbReference type="InterPro" id="IPR016186">
    <property type="entry name" value="C-type_lectin-like/link_sf"/>
</dbReference>
<dbReference type="GeneID" id="107119375"/>
<sequence>MLLPSTLFALEQENKKMGQVVYLCLLGCLLLNRLVEGAKNGTAVEARARCPAGVLNYKQFCYQYDNSYVSWHLAEVRCQSIASGTEAHLASIVSPNEGKIVASYLSRKSASSVWIGLEGTRSSGYMIWEWSDASPLSLSLWDASSLSAAISSYECISMDNILNS</sequence>
<evidence type="ECO:0000256" key="1">
    <source>
        <dbReference type="ARBA" id="ARBA00023157"/>
    </source>
</evidence>
<evidence type="ECO:0000259" key="3">
    <source>
        <dbReference type="PROSITE" id="PS50041"/>
    </source>
</evidence>
<dbReference type="PRINTS" id="PR01504">
    <property type="entry name" value="PNCREATITSAP"/>
</dbReference>
<proteinExistence type="predicted"/>
<feature type="non-terminal residue" evidence="5">
    <location>
        <position position="164"/>
    </location>
</feature>
<feature type="chain" id="PRO_5045667002" evidence="2">
    <location>
        <begin position="38"/>
        <end position="164"/>
    </location>
</feature>
<dbReference type="PANTHER" id="PTHR22803">
    <property type="entry name" value="MANNOSE, PHOSPHOLIPASE, LECTIN RECEPTOR RELATED"/>
    <property type="match status" value="1"/>
</dbReference>
<dbReference type="InterPro" id="IPR050111">
    <property type="entry name" value="C-type_lectin/snaclec_domain"/>
</dbReference>
<keyword evidence="1" id="KW-1015">Disulfide bond</keyword>
<keyword evidence="4" id="KW-1185">Reference proteome</keyword>